<evidence type="ECO:0000313" key="2">
    <source>
        <dbReference type="EMBL" id="KAK1310874.1"/>
    </source>
</evidence>
<accession>A0AAV9ECI0</accession>
<feature type="compositionally biased region" description="Basic and acidic residues" evidence="1">
    <location>
        <begin position="122"/>
        <end position="143"/>
    </location>
</feature>
<feature type="region of interest" description="Disordered" evidence="1">
    <location>
        <begin position="1"/>
        <end position="26"/>
    </location>
</feature>
<dbReference type="EMBL" id="JAUJYO010000008">
    <property type="protein sequence ID" value="KAK1310874.1"/>
    <property type="molecule type" value="Genomic_DNA"/>
</dbReference>
<dbReference type="Proteomes" id="UP001180020">
    <property type="component" value="Unassembled WGS sequence"/>
</dbReference>
<evidence type="ECO:0000313" key="3">
    <source>
        <dbReference type="Proteomes" id="UP001180020"/>
    </source>
</evidence>
<feature type="region of interest" description="Disordered" evidence="1">
    <location>
        <begin position="114"/>
        <end position="143"/>
    </location>
</feature>
<evidence type="ECO:0000256" key="1">
    <source>
        <dbReference type="SAM" id="MobiDB-lite"/>
    </source>
</evidence>
<name>A0AAV9ECI0_ACOCL</name>
<organism evidence="2 3">
    <name type="scientific">Acorus calamus</name>
    <name type="common">Sweet flag</name>
    <dbReference type="NCBI Taxonomy" id="4465"/>
    <lineage>
        <taxon>Eukaryota</taxon>
        <taxon>Viridiplantae</taxon>
        <taxon>Streptophyta</taxon>
        <taxon>Embryophyta</taxon>
        <taxon>Tracheophyta</taxon>
        <taxon>Spermatophyta</taxon>
        <taxon>Magnoliopsida</taxon>
        <taxon>Liliopsida</taxon>
        <taxon>Acoraceae</taxon>
        <taxon>Acorus</taxon>
    </lineage>
</organism>
<gene>
    <name evidence="2" type="ORF">QJS10_CPA08g01612</name>
</gene>
<reference evidence="2" key="2">
    <citation type="submission" date="2023-06" db="EMBL/GenBank/DDBJ databases">
        <authorList>
            <person name="Ma L."/>
            <person name="Liu K.-W."/>
            <person name="Li Z."/>
            <person name="Hsiao Y.-Y."/>
            <person name="Qi Y."/>
            <person name="Fu T."/>
            <person name="Tang G."/>
            <person name="Zhang D."/>
            <person name="Sun W.-H."/>
            <person name="Liu D.-K."/>
            <person name="Li Y."/>
            <person name="Chen G.-Z."/>
            <person name="Liu X.-D."/>
            <person name="Liao X.-Y."/>
            <person name="Jiang Y.-T."/>
            <person name="Yu X."/>
            <person name="Hao Y."/>
            <person name="Huang J."/>
            <person name="Zhao X.-W."/>
            <person name="Ke S."/>
            <person name="Chen Y.-Y."/>
            <person name="Wu W.-L."/>
            <person name="Hsu J.-L."/>
            <person name="Lin Y.-F."/>
            <person name="Huang M.-D."/>
            <person name="Li C.-Y."/>
            <person name="Huang L."/>
            <person name="Wang Z.-W."/>
            <person name="Zhao X."/>
            <person name="Zhong W.-Y."/>
            <person name="Peng D.-H."/>
            <person name="Ahmad S."/>
            <person name="Lan S."/>
            <person name="Zhang J.-S."/>
            <person name="Tsai W.-C."/>
            <person name="Van De Peer Y."/>
            <person name="Liu Z.-J."/>
        </authorList>
    </citation>
    <scope>NUCLEOTIDE SEQUENCE</scope>
    <source>
        <strain evidence="2">CP</strain>
        <tissue evidence="2">Leaves</tissue>
    </source>
</reference>
<keyword evidence="3" id="KW-1185">Reference proteome</keyword>
<dbReference type="AlphaFoldDB" id="A0AAV9ECI0"/>
<feature type="region of interest" description="Disordered" evidence="1">
    <location>
        <begin position="76"/>
        <end position="102"/>
    </location>
</feature>
<sequence>MRAGGRCRERRDEDDDNAKNTTARATLAHDERCTDGRHDHHDWWLETVDGFYGGASCPPIIAWTLLDAFTESRDEASSLPVEKARSTAEEFNEHAKEMADSVAHNAKEAFEGAKEVVVGESEQDKEKFKEKVEKGKYDKMGED</sequence>
<feature type="compositionally biased region" description="Basic and acidic residues" evidence="1">
    <location>
        <begin position="1"/>
        <end position="11"/>
    </location>
</feature>
<protein>
    <submittedName>
        <fullName evidence="2">Uncharacterized protein</fullName>
    </submittedName>
</protein>
<proteinExistence type="predicted"/>
<reference evidence="2" key="1">
    <citation type="journal article" date="2023" name="Nat. Commun.">
        <title>Diploid and tetraploid genomes of Acorus and the evolution of monocots.</title>
        <authorList>
            <person name="Ma L."/>
            <person name="Liu K.W."/>
            <person name="Li Z."/>
            <person name="Hsiao Y.Y."/>
            <person name="Qi Y."/>
            <person name="Fu T."/>
            <person name="Tang G.D."/>
            <person name="Zhang D."/>
            <person name="Sun W.H."/>
            <person name="Liu D.K."/>
            <person name="Li Y."/>
            <person name="Chen G.Z."/>
            <person name="Liu X.D."/>
            <person name="Liao X.Y."/>
            <person name="Jiang Y.T."/>
            <person name="Yu X."/>
            <person name="Hao Y."/>
            <person name="Huang J."/>
            <person name="Zhao X.W."/>
            <person name="Ke S."/>
            <person name="Chen Y.Y."/>
            <person name="Wu W.L."/>
            <person name="Hsu J.L."/>
            <person name="Lin Y.F."/>
            <person name="Huang M.D."/>
            <person name="Li C.Y."/>
            <person name="Huang L."/>
            <person name="Wang Z.W."/>
            <person name="Zhao X."/>
            <person name="Zhong W.Y."/>
            <person name="Peng D.H."/>
            <person name="Ahmad S."/>
            <person name="Lan S."/>
            <person name="Zhang J.S."/>
            <person name="Tsai W.C."/>
            <person name="Van de Peer Y."/>
            <person name="Liu Z.J."/>
        </authorList>
    </citation>
    <scope>NUCLEOTIDE SEQUENCE</scope>
    <source>
        <strain evidence="2">CP</strain>
    </source>
</reference>
<comment type="caution">
    <text evidence="2">The sequence shown here is derived from an EMBL/GenBank/DDBJ whole genome shotgun (WGS) entry which is preliminary data.</text>
</comment>